<sequence>MFHVDDTVTAIQRAEMQAGGTQSLLYATVGGALGAMTPFLNREEVDFFSHLEMHMRQAGPPLCGNDHLRYRSYFAPVKDVIDGDLCEQYAALGRDQQRSIAEQLDATPSEVLKRLESRRELVV</sequence>
<dbReference type="GO" id="GO:0005634">
    <property type="term" value="C:nucleus"/>
    <property type="evidence" value="ECO:0007669"/>
    <property type="project" value="UniProtKB-SubCell"/>
</dbReference>
<dbReference type="GO" id="GO:0003676">
    <property type="term" value="F:nucleic acid binding"/>
    <property type="evidence" value="ECO:0007669"/>
    <property type="project" value="InterPro"/>
</dbReference>
<dbReference type="AlphaFoldDB" id="A0A7R9TGU0"/>
<evidence type="ECO:0000259" key="4">
    <source>
        <dbReference type="Pfam" id="PF03178"/>
    </source>
</evidence>
<comment type="subcellular location">
    <subcellularLocation>
        <location evidence="1">Nucleus</location>
    </subcellularLocation>
</comment>
<dbReference type="InterPro" id="IPR004871">
    <property type="entry name" value="RSE1/DDB1/CPSF1_C"/>
</dbReference>
<protein>
    <recommendedName>
        <fullName evidence="4">RSE1/DDB1/CPSF1 C-terminal domain-containing protein</fullName>
    </recommendedName>
</protein>
<gene>
    <name evidence="5" type="ORF">PCOL08062_LOCUS3942</name>
</gene>
<organism evidence="5">
    <name type="scientific">Prasinoderma coloniale</name>
    <dbReference type="NCBI Taxonomy" id="156133"/>
    <lineage>
        <taxon>Eukaryota</taxon>
        <taxon>Viridiplantae</taxon>
        <taxon>Prasinodermophyta</taxon>
        <taxon>Prasinodermophyceae</taxon>
        <taxon>Prasinodermales</taxon>
        <taxon>Prasinodermaceae</taxon>
        <taxon>Prasinoderma</taxon>
    </lineage>
</organism>
<keyword evidence="2" id="KW-0539">Nucleus</keyword>
<evidence type="ECO:0000256" key="2">
    <source>
        <dbReference type="ARBA" id="ARBA00023242"/>
    </source>
</evidence>
<dbReference type="FunFam" id="1.10.150.910:FF:000002">
    <property type="entry name" value="Splicing factor 3B subunit 3"/>
    <property type="match status" value="1"/>
</dbReference>
<dbReference type="EMBL" id="HBDZ01005132">
    <property type="protein sequence ID" value="CAD8235091.1"/>
    <property type="molecule type" value="Transcribed_RNA"/>
</dbReference>
<evidence type="ECO:0000313" key="5">
    <source>
        <dbReference type="EMBL" id="CAD8235091.1"/>
    </source>
</evidence>
<dbReference type="Pfam" id="PF03178">
    <property type="entry name" value="CPSF_A"/>
    <property type="match status" value="1"/>
</dbReference>
<feature type="domain" description="RSE1/DDB1/CPSF1 C-terminal" evidence="4">
    <location>
        <begin position="2"/>
        <end position="90"/>
    </location>
</feature>
<evidence type="ECO:0000256" key="1">
    <source>
        <dbReference type="ARBA" id="ARBA00004123"/>
    </source>
</evidence>
<accession>A0A7R9TGU0</accession>
<comment type="similarity">
    <text evidence="3">Belongs to the RSE1 family.</text>
</comment>
<dbReference type="InterPro" id="IPR050358">
    <property type="entry name" value="RSE1/DDB1/CFT1"/>
</dbReference>
<name>A0A7R9TGU0_9VIRI</name>
<proteinExistence type="inferred from homology"/>
<dbReference type="PANTHER" id="PTHR10644">
    <property type="entry name" value="DNA REPAIR/RNA PROCESSING CPSF FAMILY"/>
    <property type="match status" value="1"/>
</dbReference>
<reference evidence="5" key="1">
    <citation type="submission" date="2021-01" db="EMBL/GenBank/DDBJ databases">
        <authorList>
            <person name="Corre E."/>
            <person name="Pelletier E."/>
            <person name="Niang G."/>
            <person name="Scheremetjew M."/>
            <person name="Finn R."/>
            <person name="Kale V."/>
            <person name="Holt S."/>
            <person name="Cochrane G."/>
            <person name="Meng A."/>
            <person name="Brown T."/>
            <person name="Cohen L."/>
        </authorList>
    </citation>
    <scope>NUCLEOTIDE SEQUENCE</scope>
    <source>
        <strain evidence="5">CCMP1413</strain>
    </source>
</reference>
<dbReference type="Gene3D" id="1.10.150.910">
    <property type="match status" value="1"/>
</dbReference>
<evidence type="ECO:0000256" key="3">
    <source>
        <dbReference type="ARBA" id="ARBA00038266"/>
    </source>
</evidence>